<dbReference type="EMBL" id="JAUHHV010000006">
    <property type="protein sequence ID" value="KAK1421878.1"/>
    <property type="molecule type" value="Genomic_DNA"/>
</dbReference>
<dbReference type="AlphaFoldDB" id="A0AAD8NUN1"/>
<evidence type="ECO:0000259" key="2">
    <source>
        <dbReference type="Pfam" id="PF10536"/>
    </source>
</evidence>
<dbReference type="Pfam" id="PF10536">
    <property type="entry name" value="PMD"/>
    <property type="match status" value="1"/>
</dbReference>
<proteinExistence type="predicted"/>
<dbReference type="Proteomes" id="UP001229421">
    <property type="component" value="Unassembled WGS sequence"/>
</dbReference>
<feature type="domain" description="Aminotransferase-like plant mobile" evidence="2">
    <location>
        <begin position="28"/>
        <end position="177"/>
    </location>
</feature>
<dbReference type="InterPro" id="IPR019557">
    <property type="entry name" value="AminoTfrase-like_pln_mobile"/>
</dbReference>
<feature type="compositionally biased region" description="Basic residues" evidence="1">
    <location>
        <begin position="238"/>
        <end position="247"/>
    </location>
</feature>
<gene>
    <name evidence="3" type="ORF">QVD17_24579</name>
</gene>
<accession>A0AAD8NUN1</accession>
<evidence type="ECO:0000313" key="4">
    <source>
        <dbReference type="Proteomes" id="UP001229421"/>
    </source>
</evidence>
<dbReference type="InterPro" id="IPR044824">
    <property type="entry name" value="MAIN-like"/>
</dbReference>
<evidence type="ECO:0000256" key="1">
    <source>
        <dbReference type="SAM" id="MobiDB-lite"/>
    </source>
</evidence>
<evidence type="ECO:0000313" key="3">
    <source>
        <dbReference type="EMBL" id="KAK1421878.1"/>
    </source>
</evidence>
<keyword evidence="4" id="KW-1185">Reference proteome</keyword>
<name>A0AAD8NUN1_TARER</name>
<organism evidence="3 4">
    <name type="scientific">Tagetes erecta</name>
    <name type="common">African marigold</name>
    <dbReference type="NCBI Taxonomy" id="13708"/>
    <lineage>
        <taxon>Eukaryota</taxon>
        <taxon>Viridiplantae</taxon>
        <taxon>Streptophyta</taxon>
        <taxon>Embryophyta</taxon>
        <taxon>Tracheophyta</taxon>
        <taxon>Spermatophyta</taxon>
        <taxon>Magnoliopsida</taxon>
        <taxon>eudicotyledons</taxon>
        <taxon>Gunneridae</taxon>
        <taxon>Pentapetalae</taxon>
        <taxon>asterids</taxon>
        <taxon>campanulids</taxon>
        <taxon>Asterales</taxon>
        <taxon>Asteraceae</taxon>
        <taxon>Asteroideae</taxon>
        <taxon>Heliantheae alliance</taxon>
        <taxon>Tageteae</taxon>
        <taxon>Tagetes</taxon>
    </lineage>
</organism>
<protein>
    <recommendedName>
        <fullName evidence="2">Aminotransferase-like plant mobile domain-containing protein</fullName>
    </recommendedName>
</protein>
<dbReference type="PANTHER" id="PTHR46033:SF8">
    <property type="entry name" value="PROTEIN MAINTENANCE OF MERISTEMS-LIKE"/>
    <property type="match status" value="1"/>
</dbReference>
<feature type="region of interest" description="Disordered" evidence="1">
    <location>
        <begin position="230"/>
        <end position="259"/>
    </location>
</feature>
<sequence>MTFCKLWTEINICKHVKQFYFFMGLCSIKWQGGELSYVSTTPHCLSAYRSSLHSLNNSMFNWTLYDDVTGSLPPTCTSGHSCWISDTYLICWEIVEPHCASRVLRQFGMVQPVPTSVLFRRDEHVRLHDIARRGGKNKNWIDEHRFYNESWNSQRASVVRGRLTNTTQASEEYMRWYMDRTRHGMSQFYQMPRNEMVNNLAGHYMNFSHVDHGAYLPAHVMENPVHVELPPVPERLPRKARGRGRGRGRVDGQDVEDNAGQQNMGNMRNIMNQSFHGLQAFGSPQFSPFFQQNYFFGGTQIYNEAGPSNNYNEAGPSTNYVSHESNLFYSNPLPYVPQFQETDDVVARFSNVTELLFDLNTEATELDEDIQAPGPSQHTQGFW</sequence>
<dbReference type="PANTHER" id="PTHR46033">
    <property type="entry name" value="PROTEIN MAIN-LIKE 2"/>
    <property type="match status" value="1"/>
</dbReference>
<dbReference type="GO" id="GO:0010073">
    <property type="term" value="P:meristem maintenance"/>
    <property type="evidence" value="ECO:0007669"/>
    <property type="project" value="InterPro"/>
</dbReference>
<reference evidence="3" key="1">
    <citation type="journal article" date="2023" name="bioRxiv">
        <title>Improved chromosome-level genome assembly for marigold (Tagetes erecta).</title>
        <authorList>
            <person name="Jiang F."/>
            <person name="Yuan L."/>
            <person name="Wang S."/>
            <person name="Wang H."/>
            <person name="Xu D."/>
            <person name="Wang A."/>
            <person name="Fan W."/>
        </authorList>
    </citation>
    <scope>NUCLEOTIDE SEQUENCE</scope>
    <source>
        <strain evidence="3">WSJ</strain>
        <tissue evidence="3">Leaf</tissue>
    </source>
</reference>
<comment type="caution">
    <text evidence="3">The sequence shown here is derived from an EMBL/GenBank/DDBJ whole genome shotgun (WGS) entry which is preliminary data.</text>
</comment>